<dbReference type="NCBIfam" id="NF037995">
    <property type="entry name" value="TRAP_S1"/>
    <property type="match status" value="1"/>
</dbReference>
<dbReference type="InterPro" id="IPR004682">
    <property type="entry name" value="TRAP_DctP"/>
</dbReference>
<dbReference type="InterPro" id="IPR018389">
    <property type="entry name" value="DctP_fam"/>
</dbReference>
<dbReference type="PROSITE" id="PS51257">
    <property type="entry name" value="PROKAR_LIPOPROTEIN"/>
    <property type="match status" value="1"/>
</dbReference>
<keyword evidence="3 4" id="KW-0732">Signal</keyword>
<dbReference type="PANTHER" id="PTHR33376:SF7">
    <property type="entry name" value="C4-DICARBOXYLATE-BINDING PROTEIN DCTB"/>
    <property type="match status" value="1"/>
</dbReference>
<evidence type="ECO:0000256" key="4">
    <source>
        <dbReference type="SAM" id="SignalP"/>
    </source>
</evidence>
<proteinExistence type="inferred from homology"/>
<dbReference type="EMBL" id="DWZA01000072">
    <property type="protein sequence ID" value="HJA71556.1"/>
    <property type="molecule type" value="Genomic_DNA"/>
</dbReference>
<sequence length="364" mass="39358">MKRKSTIILSGLLAFSMAFSMTACGSGNSASETTAAAPAEASADGGAGSGEASGIAEEYHWTAAMTVAETTVNYKIVEKFKELIEDRSGGKITIDMYTGGQLGGDNEMFTSCRDGSIDIITSMSSGLVDFVPEEAVFDLPNLFPDIETMRAVLQGDFMTTMNEYNKAGGFMVLGYSDAGFRQLSSNKAVRTIDDFSGLKLRTMNNKYHMAYWEALGASPLPMDFNEVYMGLSQNTIDGQENPYMNIVGNSFQEVQDYIVETNHLGHIIFVAMNNDLYESLPENVRTLVDECMAEAIEYGNSEADASIEADKQTCIDAGCEIITLSADDLATMQEKAAGVYDMVRADLGDELVDEVLAAVEAAKE</sequence>
<evidence type="ECO:0000313" key="6">
    <source>
        <dbReference type="Proteomes" id="UP000823900"/>
    </source>
</evidence>
<reference evidence="5" key="1">
    <citation type="journal article" date="2021" name="PeerJ">
        <title>Extensive microbial diversity within the chicken gut microbiome revealed by metagenomics and culture.</title>
        <authorList>
            <person name="Gilroy R."/>
            <person name="Ravi A."/>
            <person name="Getino M."/>
            <person name="Pursley I."/>
            <person name="Horton D.L."/>
            <person name="Alikhan N.F."/>
            <person name="Baker D."/>
            <person name="Gharbi K."/>
            <person name="Hall N."/>
            <person name="Watson M."/>
            <person name="Adriaenssens E.M."/>
            <person name="Foster-Nyarko E."/>
            <person name="Jarju S."/>
            <person name="Secka A."/>
            <person name="Antonio M."/>
            <person name="Oren A."/>
            <person name="Chaudhuri R.R."/>
            <person name="La Ragione R."/>
            <person name="Hildebrand F."/>
            <person name="Pallen M.J."/>
        </authorList>
    </citation>
    <scope>NUCLEOTIDE SEQUENCE</scope>
    <source>
        <strain evidence="5">CHK178-16964</strain>
    </source>
</reference>
<dbReference type="GO" id="GO:0030288">
    <property type="term" value="C:outer membrane-bounded periplasmic space"/>
    <property type="evidence" value="ECO:0007669"/>
    <property type="project" value="InterPro"/>
</dbReference>
<protein>
    <submittedName>
        <fullName evidence="5">TRAP transporter substrate-binding protein</fullName>
    </submittedName>
</protein>
<keyword evidence="2" id="KW-0813">Transport</keyword>
<dbReference type="PIRSF" id="PIRSF006470">
    <property type="entry name" value="DctB"/>
    <property type="match status" value="1"/>
</dbReference>
<dbReference type="NCBIfam" id="TIGR00787">
    <property type="entry name" value="dctP"/>
    <property type="match status" value="1"/>
</dbReference>
<evidence type="ECO:0000313" key="5">
    <source>
        <dbReference type="EMBL" id="HJA71556.1"/>
    </source>
</evidence>
<evidence type="ECO:0000256" key="1">
    <source>
        <dbReference type="ARBA" id="ARBA00009023"/>
    </source>
</evidence>
<reference evidence="5" key="2">
    <citation type="submission" date="2021-04" db="EMBL/GenBank/DDBJ databases">
        <authorList>
            <person name="Gilroy R."/>
        </authorList>
    </citation>
    <scope>NUCLEOTIDE SEQUENCE</scope>
    <source>
        <strain evidence="5">CHK178-16964</strain>
    </source>
</reference>
<comment type="similarity">
    <text evidence="1">Belongs to the bacterial solute-binding protein 7 family.</text>
</comment>
<dbReference type="Pfam" id="PF03480">
    <property type="entry name" value="DctP"/>
    <property type="match status" value="1"/>
</dbReference>
<dbReference type="CDD" id="cd13603">
    <property type="entry name" value="PBP2_TRAP_Siap_TeaA_like"/>
    <property type="match status" value="1"/>
</dbReference>
<dbReference type="Proteomes" id="UP000823900">
    <property type="component" value="Unassembled WGS sequence"/>
</dbReference>
<dbReference type="GO" id="GO:0055085">
    <property type="term" value="P:transmembrane transport"/>
    <property type="evidence" value="ECO:0007669"/>
    <property type="project" value="InterPro"/>
</dbReference>
<accession>A0A9D2HHN2</accession>
<dbReference type="Gene3D" id="3.40.190.170">
    <property type="entry name" value="Bacterial extracellular solute-binding protein, family 7"/>
    <property type="match status" value="1"/>
</dbReference>
<evidence type="ECO:0000256" key="2">
    <source>
        <dbReference type="ARBA" id="ARBA00022448"/>
    </source>
</evidence>
<gene>
    <name evidence="5" type="ORF">IAA07_08280</name>
</gene>
<evidence type="ECO:0000256" key="3">
    <source>
        <dbReference type="ARBA" id="ARBA00022729"/>
    </source>
</evidence>
<organism evidence="5 6">
    <name type="scientific">Candidatus Lachnoclostridium stercoravium</name>
    <dbReference type="NCBI Taxonomy" id="2838633"/>
    <lineage>
        <taxon>Bacteria</taxon>
        <taxon>Bacillati</taxon>
        <taxon>Bacillota</taxon>
        <taxon>Clostridia</taxon>
        <taxon>Lachnospirales</taxon>
        <taxon>Lachnospiraceae</taxon>
    </lineage>
</organism>
<comment type="caution">
    <text evidence="5">The sequence shown here is derived from an EMBL/GenBank/DDBJ whole genome shotgun (WGS) entry which is preliminary data.</text>
</comment>
<feature type="chain" id="PRO_5039654263" evidence="4">
    <location>
        <begin position="26"/>
        <end position="364"/>
    </location>
</feature>
<dbReference type="AlphaFoldDB" id="A0A9D2HHN2"/>
<feature type="signal peptide" evidence="4">
    <location>
        <begin position="1"/>
        <end position="25"/>
    </location>
</feature>
<dbReference type="InterPro" id="IPR038404">
    <property type="entry name" value="TRAP_DctP_sf"/>
</dbReference>
<name>A0A9D2HHN2_9FIRM</name>
<dbReference type="PANTHER" id="PTHR33376">
    <property type="match status" value="1"/>
</dbReference>